<gene>
    <name evidence="1" type="ORF">FC699_26555</name>
</gene>
<evidence type="ECO:0000313" key="1">
    <source>
        <dbReference type="EMBL" id="TKI89187.1"/>
    </source>
</evidence>
<comment type="caution">
    <text evidence="1">The sequence shown here is derived from an EMBL/GenBank/DDBJ whole genome shotgun (WGS) entry which is preliminary data.</text>
</comment>
<protein>
    <submittedName>
        <fullName evidence="1">Uncharacterized protein</fullName>
    </submittedName>
</protein>
<proteinExistence type="predicted"/>
<dbReference type="Proteomes" id="UP000305222">
    <property type="component" value="Unassembled WGS sequence"/>
</dbReference>
<accession>A0A4U3ALN3</accession>
<organism evidence="1 2">
    <name type="scientific">Bacillus wiedmannii</name>
    <dbReference type="NCBI Taxonomy" id="1890302"/>
    <lineage>
        <taxon>Bacteria</taxon>
        <taxon>Bacillati</taxon>
        <taxon>Bacillota</taxon>
        <taxon>Bacilli</taxon>
        <taxon>Bacillales</taxon>
        <taxon>Bacillaceae</taxon>
        <taxon>Bacillus</taxon>
        <taxon>Bacillus cereus group</taxon>
    </lineage>
</organism>
<name>A0A4U3ALN3_9BACI</name>
<reference evidence="1 2" key="1">
    <citation type="journal article" date="2019" name="Environ. Microbiol.">
        <title>An active ?-lactamase is a part of an orchestrated cell wall stress resistance network of Bacillus subtilis and related rhizosphere species.</title>
        <authorList>
            <person name="Bucher T."/>
            <person name="Keren-Paz A."/>
            <person name="Hausser J."/>
            <person name="Olender T."/>
            <person name="Cytryn E."/>
            <person name="Kolodkin-Gal I."/>
        </authorList>
    </citation>
    <scope>NUCLEOTIDE SEQUENCE [LARGE SCALE GENOMIC DNA]</scope>
    <source>
        <strain evidence="1 2">I5</strain>
    </source>
</reference>
<sequence length="319" mass="36556">MTNKICKLHRLERREVFMKIIDEMKKAGWQQLNADKPSKDKIYVMYSSGNDGTKHNYIELRPFDTNAKSEDILNNATFAEYDIRNPAKYVTDSSFRLINGYDEVKGVGKGGTTGQFYLPFHQGKINGNYLTTNIGITKLMVDLYLYVDKDTVIYCVYENDDNFPDRKKKTVIGFFGLPSECYQQEFISADYGSSSFSVMTSAASNWIYNSALTTDRSRFNWKGNGENAIVNTFFWDKVFLKSPTPEGNMIFTPLYMGDGVDGLRAKFDGFYIYRGSNYVTGDIVEISQGEEVQKYKVFNTFYTGAWTSFSDFQIALRIE</sequence>
<dbReference type="EMBL" id="SZON01001946">
    <property type="protein sequence ID" value="TKI89187.1"/>
    <property type="molecule type" value="Genomic_DNA"/>
</dbReference>
<dbReference type="AlphaFoldDB" id="A0A4U3ALN3"/>
<evidence type="ECO:0000313" key="2">
    <source>
        <dbReference type="Proteomes" id="UP000305222"/>
    </source>
</evidence>